<organism evidence="3 4">
    <name type="scientific">Cyclotella cryptica</name>
    <dbReference type="NCBI Taxonomy" id="29204"/>
    <lineage>
        <taxon>Eukaryota</taxon>
        <taxon>Sar</taxon>
        <taxon>Stramenopiles</taxon>
        <taxon>Ochrophyta</taxon>
        <taxon>Bacillariophyta</taxon>
        <taxon>Coscinodiscophyceae</taxon>
        <taxon>Thalassiosirophycidae</taxon>
        <taxon>Stephanodiscales</taxon>
        <taxon>Stephanodiscaceae</taxon>
        <taxon>Cyclotella</taxon>
    </lineage>
</organism>
<reference evidence="3 4" key="1">
    <citation type="journal article" date="2020" name="G3 (Bethesda)">
        <title>Improved Reference Genome for Cyclotella cryptica CCMP332, a Model for Cell Wall Morphogenesis, Salinity Adaptation, and Lipid Production in Diatoms (Bacillariophyta).</title>
        <authorList>
            <person name="Roberts W.R."/>
            <person name="Downey K.M."/>
            <person name="Ruck E.C."/>
            <person name="Traller J.C."/>
            <person name="Alverson A.J."/>
        </authorList>
    </citation>
    <scope>NUCLEOTIDE SEQUENCE [LARGE SCALE GENOMIC DNA]</scope>
    <source>
        <strain evidence="3 4">CCMP332</strain>
    </source>
</reference>
<evidence type="ECO:0000313" key="4">
    <source>
        <dbReference type="Proteomes" id="UP001516023"/>
    </source>
</evidence>
<dbReference type="InterPro" id="IPR007314">
    <property type="entry name" value="Cofac_haem-bd_dom"/>
</dbReference>
<dbReference type="SUPFAM" id="SSF159501">
    <property type="entry name" value="EreA/ChaN-like"/>
    <property type="match status" value="1"/>
</dbReference>
<dbReference type="AlphaFoldDB" id="A0ABD3PB78"/>
<protein>
    <recommendedName>
        <fullName evidence="2">Haem-binding uptake Tiki superfamily ChaN domain-containing protein</fullName>
    </recommendedName>
</protein>
<feature type="chain" id="PRO_5044873953" description="Haem-binding uptake Tiki superfamily ChaN domain-containing protein" evidence="1">
    <location>
        <begin position="16"/>
        <end position="596"/>
    </location>
</feature>
<keyword evidence="1" id="KW-0732">Signal</keyword>
<accession>A0ABD3PB78</accession>
<proteinExistence type="predicted"/>
<keyword evidence="4" id="KW-1185">Reference proteome</keyword>
<comment type="caution">
    <text evidence="3">The sequence shown here is derived from an EMBL/GenBank/DDBJ whole genome shotgun (WGS) entry which is preliminary data.</text>
</comment>
<name>A0ABD3PB78_9STRA</name>
<dbReference type="Proteomes" id="UP001516023">
    <property type="component" value="Unassembled WGS sequence"/>
</dbReference>
<dbReference type="Gene3D" id="3.40.50.11550">
    <property type="match status" value="1"/>
</dbReference>
<feature type="signal peptide" evidence="1">
    <location>
        <begin position="1"/>
        <end position="15"/>
    </location>
</feature>
<sequence length="596" mass="64401">MKLSLLSILPATITAFTPSFSAQPARWSSRLDIGREGNVDLSGNAWKPDSEKMGSTDTGDFFPEGYDPNEIAYTEGIGGSQGFGSGDRGPALPGMENLGADALMMGGIEEASEIPPGMEFVMSSVPDGSVEMQVASNSKGRGRELLRIPLEPTVSVGGLSANTGEHCCVCLDEQYLCVLIIMQVCEVLLLSLLASTDALSSSVGETRREILGKSAASVFGGVASSSGWLATPQGAFAQDDVAEAGFTCYQIFPDASATLYPTLKPVQSSHLNNVLAMTSNGGGAVWLGEHHNSARDHMLQADFVRNIHRRRREELGAQNGNMSVGLEMVQLQFQPVLDAFIANKITADQMKQQVQWEKRWAWSFHNYLPVFEACRELSIPLIALNVDSEDLGLVESGGFPNLPREKMQKYISDPAGFASFAASPYYKTYVDYVISPSYDVHQQMGILKTTITGQRLEEDMPFSCFFSGRILWDEAMANTAFKWNKDHEGGLIVGLVGADHVKFQGGITGRYQRMAKDKQLNCISVILNPSLIDTRPSGSVSMMSNAASSASASGMEGLTLQLRYLKRGVDVGSPESRESTNTGGVLTLADYLVLTN</sequence>
<feature type="domain" description="Haem-binding uptake Tiki superfamily ChaN" evidence="2">
    <location>
        <begin position="284"/>
        <end position="508"/>
    </location>
</feature>
<gene>
    <name evidence="3" type="ORF">HJC23_005193</name>
</gene>
<evidence type="ECO:0000259" key="2">
    <source>
        <dbReference type="Pfam" id="PF04187"/>
    </source>
</evidence>
<evidence type="ECO:0000256" key="1">
    <source>
        <dbReference type="SAM" id="SignalP"/>
    </source>
</evidence>
<evidence type="ECO:0000313" key="3">
    <source>
        <dbReference type="EMBL" id="KAL3785036.1"/>
    </source>
</evidence>
<dbReference type="EMBL" id="JABMIG020000223">
    <property type="protein sequence ID" value="KAL3785036.1"/>
    <property type="molecule type" value="Genomic_DNA"/>
</dbReference>
<dbReference type="CDD" id="cd14727">
    <property type="entry name" value="ChanN-like"/>
    <property type="match status" value="1"/>
</dbReference>
<dbReference type="Pfam" id="PF04187">
    <property type="entry name" value="Cofac_haem_bdg"/>
    <property type="match status" value="1"/>
</dbReference>